<reference evidence="2 3" key="1">
    <citation type="submission" date="2019-08" db="EMBL/GenBank/DDBJ databases">
        <authorList>
            <person name="Alioto T."/>
            <person name="Alioto T."/>
            <person name="Gomez Garrido J."/>
        </authorList>
    </citation>
    <scope>NUCLEOTIDE SEQUENCE [LARGE SCALE GENOMIC DNA]</scope>
</reference>
<gene>
    <name evidence="2" type="ORF">CINCED_3A018512</name>
</gene>
<name>A0A5E4MG35_9HEMI</name>
<evidence type="ECO:0000256" key="1">
    <source>
        <dbReference type="SAM" id="MobiDB-lite"/>
    </source>
</evidence>
<dbReference type="EMBL" id="CABPRJ010000519">
    <property type="protein sequence ID" value="VVC30485.1"/>
    <property type="molecule type" value="Genomic_DNA"/>
</dbReference>
<protein>
    <submittedName>
        <fullName evidence="2">Uncharacterized protein</fullName>
    </submittedName>
</protein>
<organism evidence="2 3">
    <name type="scientific">Cinara cedri</name>
    <dbReference type="NCBI Taxonomy" id="506608"/>
    <lineage>
        <taxon>Eukaryota</taxon>
        <taxon>Metazoa</taxon>
        <taxon>Ecdysozoa</taxon>
        <taxon>Arthropoda</taxon>
        <taxon>Hexapoda</taxon>
        <taxon>Insecta</taxon>
        <taxon>Pterygota</taxon>
        <taxon>Neoptera</taxon>
        <taxon>Paraneoptera</taxon>
        <taxon>Hemiptera</taxon>
        <taxon>Sternorrhyncha</taxon>
        <taxon>Aphidomorpha</taxon>
        <taxon>Aphidoidea</taxon>
        <taxon>Aphididae</taxon>
        <taxon>Lachninae</taxon>
        <taxon>Cinara</taxon>
    </lineage>
</organism>
<proteinExistence type="predicted"/>
<evidence type="ECO:0000313" key="3">
    <source>
        <dbReference type="Proteomes" id="UP000325440"/>
    </source>
</evidence>
<accession>A0A5E4MG35</accession>
<keyword evidence="3" id="KW-1185">Reference proteome</keyword>
<evidence type="ECO:0000313" key="2">
    <source>
        <dbReference type="EMBL" id="VVC30485.1"/>
    </source>
</evidence>
<sequence>MTGTWNRRVEKRCYTATTGTWRRAKTEKDPMYWRRERVEQAANVPNRTQRGGEEEEEEYRPRLRLRSPIIYYLHRRHPLPSGKCARTYNNNDLRP</sequence>
<dbReference type="Proteomes" id="UP000325440">
    <property type="component" value="Unassembled WGS sequence"/>
</dbReference>
<feature type="region of interest" description="Disordered" evidence="1">
    <location>
        <begin position="37"/>
        <end position="59"/>
    </location>
</feature>
<dbReference type="AlphaFoldDB" id="A0A5E4MG35"/>